<keyword evidence="8" id="KW-0862">Zinc</keyword>
<feature type="region of interest" description="Disordered" evidence="11">
    <location>
        <begin position="626"/>
        <end position="662"/>
    </location>
</feature>
<keyword evidence="9" id="KW-0539">Nucleus</keyword>
<dbReference type="GeneID" id="106813321"/>
<evidence type="ECO:0000313" key="15">
    <source>
        <dbReference type="Proteomes" id="UP000695022"/>
    </source>
</evidence>
<dbReference type="InterPro" id="IPR036361">
    <property type="entry name" value="SAP_dom_sf"/>
</dbReference>
<evidence type="ECO:0000256" key="3">
    <source>
        <dbReference type="ARBA" id="ARBA00005383"/>
    </source>
</evidence>
<evidence type="ECO:0000256" key="2">
    <source>
        <dbReference type="ARBA" id="ARBA00004718"/>
    </source>
</evidence>
<evidence type="ECO:0000256" key="10">
    <source>
        <dbReference type="PROSITE-ProRule" id="PRU00452"/>
    </source>
</evidence>
<dbReference type="Gene3D" id="3.30.40.10">
    <property type="entry name" value="Zinc/RING finger domain, C3HC4 (zinc finger)"/>
    <property type="match status" value="1"/>
</dbReference>
<keyword evidence="6 10" id="KW-0863">Zinc-finger</keyword>
<dbReference type="Pfam" id="PF02891">
    <property type="entry name" value="zf-MIZ"/>
    <property type="match status" value="1"/>
</dbReference>
<dbReference type="InterPro" id="IPR003034">
    <property type="entry name" value="SAP_dom"/>
</dbReference>
<feature type="compositionally biased region" description="Low complexity" evidence="11">
    <location>
        <begin position="95"/>
        <end position="112"/>
    </location>
</feature>
<name>A0ABM1EL51_PRICU</name>
<comment type="similarity">
    <text evidence="3">Belongs to the PIAS family.</text>
</comment>
<evidence type="ECO:0000256" key="6">
    <source>
        <dbReference type="ARBA" id="ARBA00022771"/>
    </source>
</evidence>
<proteinExistence type="inferred from homology"/>
<gene>
    <name evidence="16" type="primary">LOC106813321</name>
</gene>
<feature type="region of interest" description="Disordered" evidence="11">
    <location>
        <begin position="81"/>
        <end position="112"/>
    </location>
</feature>
<evidence type="ECO:0000256" key="1">
    <source>
        <dbReference type="ARBA" id="ARBA00004123"/>
    </source>
</evidence>
<dbReference type="SMART" id="SM00513">
    <property type="entry name" value="SAP"/>
    <property type="match status" value="1"/>
</dbReference>
<keyword evidence="5" id="KW-0479">Metal-binding</keyword>
<evidence type="ECO:0000259" key="14">
    <source>
        <dbReference type="PROSITE" id="PS51466"/>
    </source>
</evidence>
<organism evidence="15 16">
    <name type="scientific">Priapulus caudatus</name>
    <name type="common">Priapulid worm</name>
    <dbReference type="NCBI Taxonomy" id="37621"/>
    <lineage>
        <taxon>Eukaryota</taxon>
        <taxon>Metazoa</taxon>
        <taxon>Ecdysozoa</taxon>
        <taxon>Scalidophora</taxon>
        <taxon>Priapulida</taxon>
        <taxon>Priapulimorpha</taxon>
        <taxon>Priapulimorphida</taxon>
        <taxon>Priapulidae</taxon>
        <taxon>Priapulus</taxon>
    </lineage>
</organism>
<feature type="region of interest" description="Disordered" evidence="11">
    <location>
        <begin position="445"/>
        <end position="503"/>
    </location>
</feature>
<dbReference type="PROSITE" id="PS51466">
    <property type="entry name" value="PINIT"/>
    <property type="match status" value="1"/>
</dbReference>
<feature type="domain" description="SAP" evidence="12">
    <location>
        <begin position="25"/>
        <end position="59"/>
    </location>
</feature>
<dbReference type="PANTHER" id="PTHR10782:SF94">
    <property type="entry name" value="SUPPRESSOR OF VARIEGATION 2-10, ISOFORM I"/>
    <property type="match status" value="1"/>
</dbReference>
<dbReference type="InterPro" id="IPR004181">
    <property type="entry name" value="Znf_MIZ"/>
</dbReference>
<dbReference type="PROSITE" id="PS50800">
    <property type="entry name" value="SAP"/>
    <property type="match status" value="1"/>
</dbReference>
<accession>A0ABM1EL51</accession>
<dbReference type="Gene3D" id="1.10.720.30">
    <property type="entry name" value="SAP domain"/>
    <property type="match status" value="1"/>
</dbReference>
<feature type="compositionally biased region" description="Low complexity" evidence="11">
    <location>
        <begin position="626"/>
        <end position="640"/>
    </location>
</feature>
<dbReference type="InterPro" id="IPR013083">
    <property type="entry name" value="Znf_RING/FYVE/PHD"/>
</dbReference>
<evidence type="ECO:0000256" key="5">
    <source>
        <dbReference type="ARBA" id="ARBA00022723"/>
    </source>
</evidence>
<evidence type="ECO:0000313" key="16">
    <source>
        <dbReference type="RefSeq" id="XP_014672922.1"/>
    </source>
</evidence>
<dbReference type="SUPFAM" id="SSF68906">
    <property type="entry name" value="SAP domain"/>
    <property type="match status" value="1"/>
</dbReference>
<dbReference type="Gene3D" id="2.60.120.780">
    <property type="entry name" value="PINIT domain"/>
    <property type="match status" value="1"/>
</dbReference>
<dbReference type="Pfam" id="PF02037">
    <property type="entry name" value="SAP"/>
    <property type="match status" value="1"/>
</dbReference>
<evidence type="ECO:0000256" key="8">
    <source>
        <dbReference type="ARBA" id="ARBA00022833"/>
    </source>
</evidence>
<dbReference type="Pfam" id="PF14324">
    <property type="entry name" value="PINIT"/>
    <property type="match status" value="1"/>
</dbReference>
<dbReference type="PROSITE" id="PS51044">
    <property type="entry name" value="ZF_SP_RING"/>
    <property type="match status" value="1"/>
</dbReference>
<evidence type="ECO:0000256" key="4">
    <source>
        <dbReference type="ARBA" id="ARBA00022679"/>
    </source>
</evidence>
<keyword evidence="15" id="KW-1185">Reference proteome</keyword>
<dbReference type="PANTHER" id="PTHR10782">
    <property type="entry name" value="ZINC FINGER MIZ DOMAIN-CONTAINING PROTEIN"/>
    <property type="match status" value="1"/>
</dbReference>
<evidence type="ECO:0000259" key="12">
    <source>
        <dbReference type="PROSITE" id="PS50800"/>
    </source>
</evidence>
<evidence type="ECO:0000256" key="9">
    <source>
        <dbReference type="ARBA" id="ARBA00023242"/>
    </source>
</evidence>
<reference evidence="16" key="1">
    <citation type="submission" date="2025-08" db="UniProtKB">
        <authorList>
            <consortium name="RefSeq"/>
        </authorList>
    </citation>
    <scope>IDENTIFICATION</scope>
</reference>
<feature type="domain" description="PINIT" evidence="14">
    <location>
        <begin position="138"/>
        <end position="303"/>
    </location>
</feature>
<dbReference type="Proteomes" id="UP000695022">
    <property type="component" value="Unplaced"/>
</dbReference>
<evidence type="ECO:0000256" key="11">
    <source>
        <dbReference type="SAM" id="MobiDB-lite"/>
    </source>
</evidence>
<feature type="domain" description="SP-RING-type" evidence="13">
    <location>
        <begin position="337"/>
        <end position="422"/>
    </location>
</feature>
<evidence type="ECO:0000259" key="13">
    <source>
        <dbReference type="PROSITE" id="PS51044"/>
    </source>
</evidence>
<dbReference type="InterPro" id="IPR023321">
    <property type="entry name" value="PINIT"/>
</dbReference>
<sequence>MADPNLERFKHPDFSVRVDELKEMVMMFRVSELQVLLGFAGRNKTGRKTELLERALALLKFNSVPVQLKVQELYRCVTKERRYPHRGNSPPVKSAPPLSTSALSSNTSTTNAHTSVSLSSAYTSSSSHTPIYNPPGSVSHLNAVPIHPDVRLRKLPFYDTLGELVRPTSLVPQGNARFQESFVIFHLTPQQAQEIAISRDIIAGARCEYTVQVQLRFCLLESTCEQDDNFPPSICVRVNTKMCPLPNIIPSNKPGVEPKRPSRPVNITGLCKLSPTSSNHISISWASEFGRAYCVAVYLVRKLNASILLQRLKNTGIRNAEHTKALIKEKFAQNSSSDCEIATTSLRVSLMCPLGKMRIQIPCRPSSCTHLQCFDASLYLQMNEKKATWICPVCDKTAAFEKLQIDGLFMEIFKKAPNSEDIKFMEDGSWQPLVQTQETLLIATPDKPEKRPAKVMNADATAPSPTKKKKESEVVIDLTLDSDSDDDNPPPQNSVHALDLSRPSSISPGLMPVPIGDPIPAYRLSDRVVFGGPPALTSNQNSRLMPLSMGEPQASRSSDLITSSVPVPVSLMRNVAAAAASSGPVDYTPSYMTQFSSPATNALYGPRYDMFTLLSEQQRSMGSLTSLSDRLLDSRTTSSTPEVVNRISPNQAGSPPEIIPLD</sequence>
<feature type="region of interest" description="Disordered" evidence="11">
    <location>
        <begin position="540"/>
        <end position="559"/>
    </location>
</feature>
<dbReference type="RefSeq" id="XP_014672922.1">
    <property type="nucleotide sequence ID" value="XM_014817436.1"/>
</dbReference>
<dbReference type="InterPro" id="IPR038654">
    <property type="entry name" value="PINIT_sf"/>
</dbReference>
<keyword evidence="7" id="KW-0833">Ubl conjugation pathway</keyword>
<evidence type="ECO:0000256" key="7">
    <source>
        <dbReference type="ARBA" id="ARBA00022786"/>
    </source>
</evidence>
<protein>
    <submittedName>
        <fullName evidence="16">E3 SUMO-protein ligase PIAS2-like isoform X1</fullName>
    </submittedName>
</protein>
<keyword evidence="4" id="KW-0808">Transferase</keyword>
<comment type="pathway">
    <text evidence="2">Protein modification; protein sumoylation.</text>
</comment>
<comment type="subcellular location">
    <subcellularLocation>
        <location evidence="1">Nucleus</location>
    </subcellularLocation>
</comment>